<name>A6W559_KINRD</name>
<dbReference type="SUPFAM" id="SSF55874">
    <property type="entry name" value="ATPase domain of HSP90 chaperone/DNA topoisomerase II/histidine kinase"/>
    <property type="match status" value="1"/>
</dbReference>
<dbReference type="SMART" id="SM00387">
    <property type="entry name" value="HATPase_c"/>
    <property type="match status" value="1"/>
</dbReference>
<dbReference type="KEGG" id="kra:Krad_0458"/>
<gene>
    <name evidence="7" type="ordered locus">Krad_0458</name>
</gene>
<dbReference type="PRINTS" id="PR00344">
    <property type="entry name" value="BCTRLSENSOR"/>
</dbReference>
<dbReference type="AlphaFoldDB" id="A6W559"/>
<dbReference type="PROSITE" id="PS50042">
    <property type="entry name" value="CNMP_BINDING_3"/>
    <property type="match status" value="1"/>
</dbReference>
<dbReference type="InterPro" id="IPR014710">
    <property type="entry name" value="RmlC-like_jellyroll"/>
</dbReference>
<keyword evidence="3" id="KW-0808">Transferase</keyword>
<evidence type="ECO:0000256" key="3">
    <source>
        <dbReference type="ARBA" id="ARBA00022777"/>
    </source>
</evidence>
<dbReference type="InterPro" id="IPR005467">
    <property type="entry name" value="His_kinase_dom"/>
</dbReference>
<feature type="domain" description="Cyclic nucleotide-binding" evidence="5">
    <location>
        <begin position="43"/>
        <end position="123"/>
    </location>
</feature>
<evidence type="ECO:0000256" key="2">
    <source>
        <dbReference type="ARBA" id="ARBA00012438"/>
    </source>
</evidence>
<protein>
    <recommendedName>
        <fullName evidence="2">histidine kinase</fullName>
        <ecNumber evidence="2">2.7.13.3</ecNumber>
    </recommendedName>
</protein>
<dbReference type="CDD" id="cd00038">
    <property type="entry name" value="CAP_ED"/>
    <property type="match status" value="1"/>
</dbReference>
<dbReference type="eggNOG" id="COG4191">
    <property type="taxonomic scope" value="Bacteria"/>
</dbReference>
<dbReference type="eggNOG" id="COG0664">
    <property type="taxonomic scope" value="Bacteria"/>
</dbReference>
<dbReference type="Pfam" id="PF00027">
    <property type="entry name" value="cNMP_binding"/>
    <property type="match status" value="1"/>
</dbReference>
<dbReference type="InterPro" id="IPR004358">
    <property type="entry name" value="Sig_transdc_His_kin-like_C"/>
</dbReference>
<evidence type="ECO:0000313" key="7">
    <source>
        <dbReference type="EMBL" id="ABS01948.1"/>
    </source>
</evidence>
<dbReference type="PROSITE" id="PS50109">
    <property type="entry name" value="HIS_KIN"/>
    <property type="match status" value="1"/>
</dbReference>
<keyword evidence="4" id="KW-0902">Two-component regulatory system</keyword>
<accession>A6W559</accession>
<dbReference type="EMBL" id="CP000750">
    <property type="protein sequence ID" value="ABS01948.1"/>
    <property type="molecule type" value="Genomic_DNA"/>
</dbReference>
<dbReference type="InterPro" id="IPR003594">
    <property type="entry name" value="HATPase_dom"/>
</dbReference>
<evidence type="ECO:0000256" key="4">
    <source>
        <dbReference type="ARBA" id="ARBA00023012"/>
    </source>
</evidence>
<evidence type="ECO:0000313" key="8">
    <source>
        <dbReference type="Proteomes" id="UP000001116"/>
    </source>
</evidence>
<dbReference type="Pfam" id="PF02518">
    <property type="entry name" value="HATPase_c"/>
    <property type="match status" value="1"/>
</dbReference>
<dbReference type="Proteomes" id="UP000001116">
    <property type="component" value="Chromosome"/>
</dbReference>
<evidence type="ECO:0000256" key="1">
    <source>
        <dbReference type="ARBA" id="ARBA00000085"/>
    </source>
</evidence>
<comment type="catalytic activity">
    <reaction evidence="1">
        <text>ATP + protein L-histidine = ADP + protein N-phospho-L-histidine.</text>
        <dbReference type="EC" id="2.7.13.3"/>
    </reaction>
</comment>
<dbReference type="InterPro" id="IPR036890">
    <property type="entry name" value="HATPase_C_sf"/>
</dbReference>
<dbReference type="GO" id="GO:0000160">
    <property type="term" value="P:phosphorelay signal transduction system"/>
    <property type="evidence" value="ECO:0007669"/>
    <property type="project" value="UniProtKB-KW"/>
</dbReference>
<keyword evidence="8" id="KW-1185">Reference proteome</keyword>
<dbReference type="HOGENOM" id="CLU_000445_114_81_11"/>
<dbReference type="STRING" id="266940.Krad_0458"/>
<dbReference type="OrthoDB" id="1931120at2"/>
<sequence length="461" mass="48566">MSTAAKLPVEELRTLFLFEGLSEEQLHLLSTAGDVVEAAPGWLYREGEEATCFYVLLSGTLALSHRSGGDDLEISRTRQRGVYCGAWEAYLGDAAPEGYSSSARVLEPARLFALPAAEFGRVVREWFPMAVHLLEGLRVGLAEAQELTAARERLLALGSLTAGLTHELGNPAAALARTLEQLQGGLAALDRAVPGAPALPAPRAAAPLDPLRRAEAEDVLLDVLDELGVDDADDLAPVLVEHGVGAGDLTALGDRATVERYARSLAVRSLLAEASAASARISDLLASAGRYAQLDRTDNRWVDVRELLDAAIAMLGAGAGRAVGRARVVTDYAEVPQVLGHAGELTQVWTNLLDNALDAVAGGPGGAGTVTVRVRDDPDGAGVVVEVADDGPGVPADVLPRVFEPFVTTKDVGEGTGLGLDIAWRVVVHRHHGRLGVTSGPGDTVFRVWLPTNPQEGRPWT</sequence>
<dbReference type="RefSeq" id="WP_012085220.1">
    <property type="nucleotide sequence ID" value="NC_009664.2"/>
</dbReference>
<proteinExistence type="predicted"/>
<dbReference type="PANTHER" id="PTHR43065:SF48">
    <property type="entry name" value="HISTIDINE KINASE"/>
    <property type="match status" value="1"/>
</dbReference>
<dbReference type="InterPro" id="IPR018490">
    <property type="entry name" value="cNMP-bd_dom_sf"/>
</dbReference>
<reference evidence="8" key="1">
    <citation type="journal article" date="2008" name="PLoS ONE">
        <title>Survival in nuclear waste, extreme resistance, and potential applications gleaned from the genome sequence of Kineococcus radiotolerans SRS30216.</title>
        <authorList>
            <person name="Bagwell C.E."/>
            <person name="Bhat S."/>
            <person name="Hawkins G.M."/>
            <person name="Smith B.W."/>
            <person name="Biswas T."/>
            <person name="Hoover T.R."/>
            <person name="Saunders E."/>
            <person name="Han C.S."/>
            <person name="Tsodikov O.V."/>
            <person name="Shimkets L.J."/>
        </authorList>
    </citation>
    <scope>NUCLEOTIDE SEQUENCE [LARGE SCALE GENOMIC DNA]</scope>
    <source>
        <strain evidence="8">ATCC BAA-149 / DSM 14245 / SRS30216</strain>
    </source>
</reference>
<dbReference type="Gene3D" id="3.30.565.10">
    <property type="entry name" value="Histidine kinase-like ATPase, C-terminal domain"/>
    <property type="match status" value="1"/>
</dbReference>
<feature type="domain" description="Histidine kinase" evidence="6">
    <location>
        <begin position="280"/>
        <end position="454"/>
    </location>
</feature>
<dbReference type="SUPFAM" id="SSF51206">
    <property type="entry name" value="cAMP-binding domain-like"/>
    <property type="match status" value="1"/>
</dbReference>
<evidence type="ECO:0000259" key="6">
    <source>
        <dbReference type="PROSITE" id="PS50109"/>
    </source>
</evidence>
<dbReference type="PANTHER" id="PTHR43065">
    <property type="entry name" value="SENSOR HISTIDINE KINASE"/>
    <property type="match status" value="1"/>
</dbReference>
<organism evidence="7 8">
    <name type="scientific">Kineococcus radiotolerans (strain ATCC BAA-149 / DSM 14245 / SRS30216)</name>
    <dbReference type="NCBI Taxonomy" id="266940"/>
    <lineage>
        <taxon>Bacteria</taxon>
        <taxon>Bacillati</taxon>
        <taxon>Actinomycetota</taxon>
        <taxon>Actinomycetes</taxon>
        <taxon>Kineosporiales</taxon>
        <taxon>Kineosporiaceae</taxon>
        <taxon>Kineococcus</taxon>
    </lineage>
</organism>
<dbReference type="Gene3D" id="2.60.120.10">
    <property type="entry name" value="Jelly Rolls"/>
    <property type="match status" value="1"/>
</dbReference>
<dbReference type="InterPro" id="IPR000595">
    <property type="entry name" value="cNMP-bd_dom"/>
</dbReference>
<evidence type="ECO:0000259" key="5">
    <source>
        <dbReference type="PROSITE" id="PS50042"/>
    </source>
</evidence>
<dbReference type="EC" id="2.7.13.3" evidence="2"/>
<keyword evidence="3" id="KW-0418">Kinase</keyword>
<dbReference type="Gene3D" id="1.10.287.130">
    <property type="match status" value="1"/>
</dbReference>
<dbReference type="GO" id="GO:0004673">
    <property type="term" value="F:protein histidine kinase activity"/>
    <property type="evidence" value="ECO:0007669"/>
    <property type="project" value="UniProtKB-EC"/>
</dbReference>